<dbReference type="EMBL" id="HBIN01014366">
    <property type="protein sequence ID" value="CAE0440735.1"/>
    <property type="molecule type" value="Transcribed_RNA"/>
</dbReference>
<dbReference type="AlphaFoldDB" id="A0A7S3PIU1"/>
<keyword evidence="2" id="KW-0812">Transmembrane</keyword>
<evidence type="ECO:0000313" key="3">
    <source>
        <dbReference type="EMBL" id="CAE0440735.1"/>
    </source>
</evidence>
<proteinExistence type="predicted"/>
<evidence type="ECO:0000256" key="1">
    <source>
        <dbReference type="SAM" id="Coils"/>
    </source>
</evidence>
<keyword evidence="2" id="KW-1133">Transmembrane helix</keyword>
<reference evidence="3" key="1">
    <citation type="submission" date="2021-01" db="EMBL/GenBank/DDBJ databases">
        <authorList>
            <person name="Corre E."/>
            <person name="Pelletier E."/>
            <person name="Niang G."/>
            <person name="Scheremetjew M."/>
            <person name="Finn R."/>
            <person name="Kale V."/>
            <person name="Holt S."/>
            <person name="Cochrane G."/>
            <person name="Meng A."/>
            <person name="Brown T."/>
            <person name="Cohen L."/>
        </authorList>
    </citation>
    <scope>NUCLEOTIDE SEQUENCE</scope>
    <source>
        <strain evidence="3">GSBS06</strain>
    </source>
</reference>
<keyword evidence="1" id="KW-0175">Coiled coil</keyword>
<protein>
    <submittedName>
        <fullName evidence="3">Uncharacterized protein</fullName>
    </submittedName>
</protein>
<feature type="coiled-coil region" evidence="1">
    <location>
        <begin position="133"/>
        <end position="174"/>
    </location>
</feature>
<keyword evidence="2" id="KW-0472">Membrane</keyword>
<feature type="transmembrane region" description="Helical" evidence="2">
    <location>
        <begin position="180"/>
        <end position="199"/>
    </location>
</feature>
<gene>
    <name evidence="3" type="ORF">ASTO00021_LOCUS10866</name>
</gene>
<accession>A0A7S3PIU1</accession>
<name>A0A7S3PIU1_9STRA</name>
<sequence length="208" mass="23463">MDGSVPKEVDLYAVKMDENDDILAVARKNQPGSVADTLTGINMVLHSVHVATKSNSDFILRVLPLNKSEKKVIKSNSGSDNYSGSNDFDWEEKVRVNAELIEAAEISNRSSKALDIAKGRFTELEKENTCTEADILRANNDELRRTMKQLGYEKVELLNRCNKLEEEKISLSEDLRRAKFVLSFTIVVISCLCVIFVHSDTSTEMFRR</sequence>
<evidence type="ECO:0000256" key="2">
    <source>
        <dbReference type="SAM" id="Phobius"/>
    </source>
</evidence>
<organism evidence="3">
    <name type="scientific">Aplanochytrium stocchinoi</name>
    <dbReference type="NCBI Taxonomy" id="215587"/>
    <lineage>
        <taxon>Eukaryota</taxon>
        <taxon>Sar</taxon>
        <taxon>Stramenopiles</taxon>
        <taxon>Bigyra</taxon>
        <taxon>Labyrinthulomycetes</taxon>
        <taxon>Thraustochytrida</taxon>
        <taxon>Thraustochytriidae</taxon>
        <taxon>Aplanochytrium</taxon>
    </lineage>
</organism>